<reference evidence="10" key="1">
    <citation type="journal article" date="2023" name="Environ. Microbiol.">
        <title>The 2-methylpropene degradation pathway in Mycobacteriaceae family strains.</title>
        <authorList>
            <person name="Helbich S."/>
            <person name="Barrantes I."/>
            <person name="Dos Anjos Borges L.G."/>
            <person name="Pieper D.H."/>
            <person name="Vainshtein Y."/>
            <person name="Sohn K."/>
            <person name="Engesser K.H."/>
        </authorList>
    </citation>
    <scope>NUCLEOTIDE SEQUENCE</scope>
    <source>
        <strain evidence="10">IBE100</strain>
    </source>
</reference>
<gene>
    <name evidence="10" type="ORF">MNO81_27555</name>
</gene>
<dbReference type="SUPFAM" id="SSF140931">
    <property type="entry name" value="Fic-like"/>
    <property type="match status" value="1"/>
</dbReference>
<evidence type="ECO:0000256" key="1">
    <source>
        <dbReference type="ARBA" id="ARBA00022679"/>
    </source>
</evidence>
<dbReference type="EMBL" id="JAKZMO010000037">
    <property type="protein sequence ID" value="MDG5486569.1"/>
    <property type="molecule type" value="Genomic_DNA"/>
</dbReference>
<comment type="caution">
    <text evidence="10">The sequence shown here is derived from an EMBL/GenBank/DDBJ whole genome shotgun (WGS) entry which is preliminary data.</text>
</comment>
<feature type="region of interest" description="Disordered" evidence="8">
    <location>
        <begin position="227"/>
        <end position="256"/>
    </location>
</feature>
<dbReference type="InterPro" id="IPR003812">
    <property type="entry name" value="Fido"/>
</dbReference>
<keyword evidence="4" id="KW-0067">ATP-binding</keyword>
<evidence type="ECO:0000256" key="3">
    <source>
        <dbReference type="ARBA" id="ARBA00022741"/>
    </source>
</evidence>
<comment type="catalytic activity">
    <reaction evidence="7">
        <text>L-tyrosyl-[protein] + ATP = O-(5'-adenylyl)-L-tyrosyl-[protein] + diphosphate</text>
        <dbReference type="Rhea" id="RHEA:54288"/>
        <dbReference type="Rhea" id="RHEA-COMP:10136"/>
        <dbReference type="Rhea" id="RHEA-COMP:13846"/>
        <dbReference type="ChEBI" id="CHEBI:30616"/>
        <dbReference type="ChEBI" id="CHEBI:33019"/>
        <dbReference type="ChEBI" id="CHEBI:46858"/>
        <dbReference type="ChEBI" id="CHEBI:83624"/>
        <dbReference type="EC" id="2.7.7.108"/>
    </reaction>
</comment>
<keyword evidence="2" id="KW-0548">Nucleotidyltransferase</keyword>
<dbReference type="InterPro" id="IPR036597">
    <property type="entry name" value="Fido-like_dom_sf"/>
</dbReference>
<evidence type="ECO:0000313" key="10">
    <source>
        <dbReference type="EMBL" id="MDG5486569.1"/>
    </source>
</evidence>
<dbReference type="Proteomes" id="UP001154266">
    <property type="component" value="Unassembled WGS sequence"/>
</dbReference>
<comment type="catalytic activity">
    <reaction evidence="6">
        <text>L-threonyl-[protein] + ATP = 3-O-(5'-adenylyl)-L-threonyl-[protein] + diphosphate</text>
        <dbReference type="Rhea" id="RHEA:54292"/>
        <dbReference type="Rhea" id="RHEA-COMP:11060"/>
        <dbReference type="Rhea" id="RHEA-COMP:13847"/>
        <dbReference type="ChEBI" id="CHEBI:30013"/>
        <dbReference type="ChEBI" id="CHEBI:30616"/>
        <dbReference type="ChEBI" id="CHEBI:33019"/>
        <dbReference type="ChEBI" id="CHEBI:138113"/>
        <dbReference type="EC" id="2.7.7.108"/>
    </reaction>
</comment>
<evidence type="ECO:0000259" key="9">
    <source>
        <dbReference type="PROSITE" id="PS51459"/>
    </source>
</evidence>
<dbReference type="PROSITE" id="PS51459">
    <property type="entry name" value="FIDO"/>
    <property type="match status" value="1"/>
</dbReference>
<keyword evidence="1" id="KW-0808">Transferase</keyword>
<sequence length="256" mass="29616">MASYSQWEDYFWPDAPGVLKNRLNIKDSWQLREAETRISLVRMAEIVTQDNPPDVIDLDYYCGLHRKIFGDVYDWAGTPRTVPKFGMSKQWRDVVNFAPDDRTAPWVKYHYRPGPEVAGRAASQFTMLDFELGDPQKTAPHTFIPLIATSWGGLDNIHPFREGNTRSQTILFHQICRKYGYELDGQELFNRREEFIGARFHGHATQQGYGRLIALLLDTVHQRERDAEQHSERDLQWAQSLRETSARRAGPGGLHL</sequence>
<evidence type="ECO:0000256" key="4">
    <source>
        <dbReference type="ARBA" id="ARBA00022840"/>
    </source>
</evidence>
<dbReference type="PANTHER" id="PTHR39560">
    <property type="entry name" value="PROTEIN ADENYLYLTRANSFERASE FIC-RELATED"/>
    <property type="match status" value="1"/>
</dbReference>
<protein>
    <recommendedName>
        <fullName evidence="5">protein adenylyltransferase</fullName>
        <ecNumber evidence="5">2.7.7.108</ecNumber>
    </recommendedName>
</protein>
<keyword evidence="11" id="KW-1185">Reference proteome</keyword>
<evidence type="ECO:0000313" key="11">
    <source>
        <dbReference type="Proteomes" id="UP001154266"/>
    </source>
</evidence>
<keyword evidence="3" id="KW-0547">Nucleotide-binding</keyword>
<feature type="domain" description="Fido" evidence="9">
    <location>
        <begin position="56"/>
        <end position="218"/>
    </location>
</feature>
<dbReference type="RefSeq" id="WP_278223712.1">
    <property type="nucleotide sequence ID" value="NZ_JAKZMO010000037.1"/>
</dbReference>
<evidence type="ECO:0000256" key="2">
    <source>
        <dbReference type="ARBA" id="ARBA00022695"/>
    </source>
</evidence>
<evidence type="ECO:0000256" key="7">
    <source>
        <dbReference type="ARBA" id="ARBA00048696"/>
    </source>
</evidence>
<proteinExistence type="predicted"/>
<dbReference type="Gene3D" id="1.10.3290.10">
    <property type="entry name" value="Fido-like domain"/>
    <property type="match status" value="1"/>
</dbReference>
<dbReference type="PANTHER" id="PTHR39560:SF1">
    <property type="entry name" value="PROTEIN ADENYLYLTRANSFERASE FIC-RELATED"/>
    <property type="match status" value="1"/>
</dbReference>
<accession>A0ABT6GZJ2</accession>
<organism evidence="10 11">
    <name type="scientific">Mycolicibacterium gadium</name>
    <name type="common">Mycobacterium gadium</name>
    <dbReference type="NCBI Taxonomy" id="1794"/>
    <lineage>
        <taxon>Bacteria</taxon>
        <taxon>Bacillati</taxon>
        <taxon>Actinomycetota</taxon>
        <taxon>Actinomycetes</taxon>
        <taxon>Mycobacteriales</taxon>
        <taxon>Mycobacteriaceae</taxon>
        <taxon>Mycolicibacterium</taxon>
    </lineage>
</organism>
<evidence type="ECO:0000256" key="8">
    <source>
        <dbReference type="SAM" id="MobiDB-lite"/>
    </source>
</evidence>
<evidence type="ECO:0000256" key="6">
    <source>
        <dbReference type="ARBA" id="ARBA00047939"/>
    </source>
</evidence>
<evidence type="ECO:0000256" key="5">
    <source>
        <dbReference type="ARBA" id="ARBA00034531"/>
    </source>
</evidence>
<name>A0ABT6GZJ2_MYCGU</name>
<dbReference type="Pfam" id="PF02661">
    <property type="entry name" value="Fic"/>
    <property type="match status" value="1"/>
</dbReference>
<dbReference type="EC" id="2.7.7.108" evidence="5"/>